<sequence>MTASNDWPELRDLYGASAAPDLNTCHFFHVHIDERGTSVTFGFETSQLPEHPKPEWTASAYNTLRFWVEFTGVSGLRVSGILAEAKRAVRITNGGGPDPDRLEVSVASETRSIAFSATASRVTHTRVHLKGPI</sequence>
<evidence type="ECO:0000313" key="1">
    <source>
        <dbReference type="EMBL" id="XDV68087.1"/>
    </source>
</evidence>
<reference evidence="1" key="1">
    <citation type="submission" date="2024-08" db="EMBL/GenBank/DDBJ databases">
        <authorList>
            <person name="Yu S.T."/>
        </authorList>
    </citation>
    <scope>NUCLEOTIDE SEQUENCE</scope>
    <source>
        <strain evidence="1">R33</strain>
    </source>
</reference>
<proteinExistence type="predicted"/>
<dbReference type="AlphaFoldDB" id="A0AB39YDU2"/>
<accession>A0AB39YDU2</accession>
<gene>
    <name evidence="1" type="ORF">AB5J51_36750</name>
</gene>
<protein>
    <submittedName>
        <fullName evidence="1">Imm50 family immunity protein</fullName>
    </submittedName>
</protein>
<dbReference type="Pfam" id="PF15594">
    <property type="entry name" value="Imm50"/>
    <property type="match status" value="1"/>
</dbReference>
<dbReference type="InterPro" id="IPR028957">
    <property type="entry name" value="Imm50"/>
</dbReference>
<dbReference type="RefSeq" id="WP_369779706.1">
    <property type="nucleotide sequence ID" value="NZ_CP165727.1"/>
</dbReference>
<organism evidence="1">
    <name type="scientific">Streptomyces sp. R33</name>
    <dbReference type="NCBI Taxonomy" id="3238629"/>
    <lineage>
        <taxon>Bacteria</taxon>
        <taxon>Bacillati</taxon>
        <taxon>Actinomycetota</taxon>
        <taxon>Actinomycetes</taxon>
        <taxon>Kitasatosporales</taxon>
        <taxon>Streptomycetaceae</taxon>
        <taxon>Streptomyces</taxon>
    </lineage>
</organism>
<dbReference type="EMBL" id="CP165727">
    <property type="protein sequence ID" value="XDV68087.1"/>
    <property type="molecule type" value="Genomic_DNA"/>
</dbReference>
<name>A0AB39YDU2_9ACTN</name>